<dbReference type="Pfam" id="PF05860">
    <property type="entry name" value="TPS"/>
    <property type="match status" value="1"/>
</dbReference>
<proteinExistence type="predicted"/>
<dbReference type="SUPFAM" id="SSF51126">
    <property type="entry name" value="Pectin lyase-like"/>
    <property type="match status" value="1"/>
</dbReference>
<evidence type="ECO:0000256" key="2">
    <source>
        <dbReference type="SAM" id="SignalP"/>
    </source>
</evidence>
<evidence type="ECO:0000259" key="3">
    <source>
        <dbReference type="SMART" id="SM00912"/>
    </source>
</evidence>
<dbReference type="NCBIfam" id="TIGR01901">
    <property type="entry name" value="adhes_NPXG"/>
    <property type="match status" value="1"/>
</dbReference>
<comment type="caution">
    <text evidence="4">The sequence shown here is derived from an EMBL/GenBank/DDBJ whole genome shotgun (WGS) entry which is preliminary data.</text>
</comment>
<accession>A0AA87XVN9</accession>
<reference evidence="4" key="2">
    <citation type="submission" date="2022-12" db="EMBL/GenBank/DDBJ databases">
        <authorList>
            <person name="Sun Q."/>
            <person name="Kim S."/>
        </authorList>
    </citation>
    <scope>NUCLEOTIDE SEQUENCE</scope>
    <source>
        <strain evidence="4">KCTC 12343</strain>
    </source>
</reference>
<evidence type="ECO:0000256" key="1">
    <source>
        <dbReference type="SAM" id="MobiDB-lite"/>
    </source>
</evidence>
<gene>
    <name evidence="4" type="ORF">GCM10007387_39610</name>
</gene>
<dbReference type="EMBL" id="BMWV01000009">
    <property type="protein sequence ID" value="GGY53309.1"/>
    <property type="molecule type" value="Genomic_DNA"/>
</dbReference>
<dbReference type="InterPro" id="IPR011050">
    <property type="entry name" value="Pectin_lyase_fold/virulence"/>
</dbReference>
<feature type="signal peptide" evidence="2">
    <location>
        <begin position="1"/>
        <end position="35"/>
    </location>
</feature>
<dbReference type="SMART" id="SM00912">
    <property type="entry name" value="Haemagg_act"/>
    <property type="match status" value="1"/>
</dbReference>
<evidence type="ECO:0000313" key="5">
    <source>
        <dbReference type="Proteomes" id="UP000628442"/>
    </source>
</evidence>
<dbReference type="PANTHER" id="PTHR12338">
    <property type="entry name" value="AUTOTRANSPORTER"/>
    <property type="match status" value="1"/>
</dbReference>
<evidence type="ECO:0000313" key="4">
    <source>
        <dbReference type="EMBL" id="GGY53309.1"/>
    </source>
</evidence>
<dbReference type="InterPro" id="IPR008638">
    <property type="entry name" value="FhaB/CdiA-like_TPS"/>
</dbReference>
<dbReference type="RefSeq" id="WP_218943755.1">
    <property type="nucleotide sequence ID" value="NZ_BMWV01000009.1"/>
</dbReference>
<dbReference type="PANTHER" id="PTHR12338:SF5">
    <property type="entry name" value="ANTIGEN 43-RELATED"/>
    <property type="match status" value="1"/>
</dbReference>
<name>A0AA87XVN9_9BURK</name>
<feature type="chain" id="PRO_5041733022" description="Filamentous haemagglutinin FhaB/tRNA nuclease CdiA-like TPS domain-containing protein" evidence="2">
    <location>
        <begin position="36"/>
        <end position="1027"/>
    </location>
</feature>
<organism evidence="4 5">
    <name type="scientific">Pseudoduganella albidiflava</name>
    <dbReference type="NCBI Taxonomy" id="321983"/>
    <lineage>
        <taxon>Bacteria</taxon>
        <taxon>Pseudomonadati</taxon>
        <taxon>Pseudomonadota</taxon>
        <taxon>Betaproteobacteria</taxon>
        <taxon>Burkholderiales</taxon>
        <taxon>Oxalobacteraceae</taxon>
        <taxon>Telluria group</taxon>
        <taxon>Pseudoduganella</taxon>
    </lineage>
</organism>
<feature type="region of interest" description="Disordered" evidence="1">
    <location>
        <begin position="973"/>
        <end position="1027"/>
    </location>
</feature>
<reference evidence="4" key="1">
    <citation type="journal article" date="2014" name="Int. J. Syst. Evol. Microbiol.">
        <title>Complete genome sequence of Corynebacterium casei LMG S-19264T (=DSM 44701T), isolated from a smear-ripened cheese.</title>
        <authorList>
            <consortium name="US DOE Joint Genome Institute (JGI-PGF)"/>
            <person name="Walter F."/>
            <person name="Albersmeier A."/>
            <person name="Kalinowski J."/>
            <person name="Ruckert C."/>
        </authorList>
    </citation>
    <scope>NUCLEOTIDE SEQUENCE</scope>
    <source>
        <strain evidence="4">KCTC 12343</strain>
    </source>
</reference>
<feature type="region of interest" description="Disordered" evidence="1">
    <location>
        <begin position="769"/>
        <end position="791"/>
    </location>
</feature>
<dbReference type="AlphaFoldDB" id="A0AA87XVN9"/>
<feature type="compositionally biased region" description="Low complexity" evidence="1">
    <location>
        <begin position="987"/>
        <end position="996"/>
    </location>
</feature>
<dbReference type="InterPro" id="IPR012334">
    <property type="entry name" value="Pectin_lyas_fold"/>
</dbReference>
<dbReference type="Proteomes" id="UP000628442">
    <property type="component" value="Unassembled WGS sequence"/>
</dbReference>
<feature type="domain" description="Filamentous haemagglutinin FhaB/tRNA nuclease CdiA-like TPS" evidence="3">
    <location>
        <begin position="33"/>
        <end position="144"/>
    </location>
</feature>
<feature type="compositionally biased region" description="Pro residues" evidence="1">
    <location>
        <begin position="823"/>
        <end position="933"/>
    </location>
</feature>
<protein>
    <recommendedName>
        <fullName evidence="3">Filamentous haemagglutinin FhaB/tRNA nuclease CdiA-like TPS domain-containing protein</fullName>
    </recommendedName>
</protein>
<feature type="region of interest" description="Disordered" evidence="1">
    <location>
        <begin position="817"/>
        <end position="941"/>
    </location>
</feature>
<dbReference type="Gene3D" id="2.160.20.10">
    <property type="entry name" value="Single-stranded right-handed beta-helix, Pectin lyase-like"/>
    <property type="match status" value="1"/>
</dbReference>
<keyword evidence="2" id="KW-0732">Signal</keyword>
<dbReference type="PRINTS" id="PR01217">
    <property type="entry name" value="PRICHEXTENSN"/>
</dbReference>
<dbReference type="InterPro" id="IPR050909">
    <property type="entry name" value="Bact_Autotransporter_VF"/>
</dbReference>
<sequence>MNHIISRAPLRRKLLAATIAACCATWLSAVHHAQANPTLPQVVAGQAAFSQDGKVFSITNAPNTIIHWQSFSVGSDEITRFIQQSADSRVLNRITGGDPSTILGSLQSNGKVYLVNPNGVLFGADARVDVNGLVASALNLSNGDFLAGKHIFEGAGGSVVNQGTITTPQGGQVLLVAPNVHNTGIISAPNGDVLLAAGRSVQLVDSNDPAVHVVVSAPEDQALNLGGIVAAGGRVGIYGALLSQRGTVNADSAAVGANGRIVLKASRTALLEAGSVTSARSPGGGDVQVLGGQVTLTGEARIDAGAGVLLKAAAGGQVAMDAGTLVHAGGDAGAMPQVSFVADHVRLGGKVDTGGNGFVSFTTASAGRPIALGRGDASSLVLAQAGLANVDAWEINVGNSAHTGGIAVADAIALENTALFLESRGDISVASAMRTGGTLYLANTTSAGRIVLGAGAALAGQRVILRSDDVAIDPGAGIGAGDVAIDTYSDTAAITLGAGAAYLDSAELNTVQAGRLAVGTRDGYRGKLTVTGALDLSGTPIAGGMLALQGASVAIDGALRVKDGVTLVATGGAVAQSAPIQAATLAVSGTAVALDHAANHVGQLAVASAGSVGFRNDGDLAIARLAGIDGIHGTDIALAVTGSLASAGGTIAGETLAVTAGGSVGAAGAPLLTAVGLLDIAGTATEGSMPIVITNNRPGYANALTVHRLKLDLGNGGAITLRNYGATTIGAAGLVQSGSGAIAITAHSPLTVDGTVVSRSGDIALEAARSGSPDDRLTVGDTASVTSDTGGIRLTAGDRITVSPGATLATRGTLTLQENTNIPSPPPPPPPPEPPLPPPPPPVPTPEPPPPPVPAPEPPPPPPPPAPTPEPPPPPPAPAPEPPPPPPVPAPEPPPPPAPVPEPPPTPAPVPVPEPPPPPAPAPSPEPPPPPSPVSVDQCRLAPQLPACQAIAPPTAAEPVKPVQVALNEFIATVPRDVKKSDARSVPAAPGSGDAAPAEDVEDTGGGNATAQQGSRNDKPVVKNYCN</sequence>